<dbReference type="PANTHER" id="PTHR30383:SF24">
    <property type="entry name" value="THIOESTERASE 1_PROTEASE 1_LYSOPHOSPHOLIPASE L1"/>
    <property type="match status" value="1"/>
</dbReference>
<name>A0A8G2BKI0_9PROT</name>
<keyword evidence="4" id="KW-1185">Reference proteome</keyword>
<gene>
    <name evidence="3" type="ORF">SAMN05660686_03752</name>
</gene>
<dbReference type="PANTHER" id="PTHR30383">
    <property type="entry name" value="THIOESTERASE 1/PROTEASE 1/LYSOPHOSPHOLIPASE L1"/>
    <property type="match status" value="1"/>
</dbReference>
<dbReference type="InterPro" id="IPR036514">
    <property type="entry name" value="SGNH_hydro_sf"/>
</dbReference>
<proteinExistence type="predicted"/>
<feature type="region of interest" description="Disordered" evidence="1">
    <location>
        <begin position="1"/>
        <end position="22"/>
    </location>
</feature>
<organism evidence="3 4">
    <name type="scientific">Thalassobaculum litoreum DSM 18839</name>
    <dbReference type="NCBI Taxonomy" id="1123362"/>
    <lineage>
        <taxon>Bacteria</taxon>
        <taxon>Pseudomonadati</taxon>
        <taxon>Pseudomonadota</taxon>
        <taxon>Alphaproteobacteria</taxon>
        <taxon>Rhodospirillales</taxon>
        <taxon>Thalassobaculaceae</taxon>
        <taxon>Thalassobaculum</taxon>
    </lineage>
</organism>
<dbReference type="Proteomes" id="UP000198615">
    <property type="component" value="Unassembled WGS sequence"/>
</dbReference>
<sequence>MSLSQTGHRTGAPTPSPRVRYGPIGRRINAGARLTLAVLALIAAFALPVQAEPIRILGFGDSLMAGYGLPDEDSFPTRLEAALREAGHDVTVINAGVSGDTTAGGASRLAWSLSEAPDAAIVELGANDGLRGIPTQDTRRNLDAILTALGEKDIPVLFAGMLAPPNMGKEYGADFSRVFEDLSAEHDVIFYPFFLDGVAGDLSLNQADGIHPNRAGVDIIVERILPYAERLVARAKAE</sequence>
<accession>A0A8G2BKI0</accession>
<feature type="domain" description="SGNH hydrolase-type esterase" evidence="2">
    <location>
        <begin position="59"/>
        <end position="217"/>
    </location>
</feature>
<comment type="caution">
    <text evidence="3">The sequence shown here is derived from an EMBL/GenBank/DDBJ whole genome shotgun (WGS) entry which is preliminary data.</text>
</comment>
<evidence type="ECO:0000259" key="2">
    <source>
        <dbReference type="Pfam" id="PF13472"/>
    </source>
</evidence>
<reference evidence="3 4" key="1">
    <citation type="submission" date="2016-10" db="EMBL/GenBank/DDBJ databases">
        <authorList>
            <person name="Varghese N."/>
            <person name="Submissions S."/>
        </authorList>
    </citation>
    <scope>NUCLEOTIDE SEQUENCE [LARGE SCALE GENOMIC DNA]</scope>
    <source>
        <strain evidence="3 4">DSM 18839</strain>
    </source>
</reference>
<evidence type="ECO:0000256" key="1">
    <source>
        <dbReference type="SAM" id="MobiDB-lite"/>
    </source>
</evidence>
<dbReference type="SUPFAM" id="SSF52266">
    <property type="entry name" value="SGNH hydrolase"/>
    <property type="match status" value="1"/>
</dbReference>
<dbReference type="Gene3D" id="3.40.50.1110">
    <property type="entry name" value="SGNH hydrolase"/>
    <property type="match status" value="1"/>
</dbReference>
<dbReference type="GO" id="GO:0004622">
    <property type="term" value="F:phosphatidylcholine lysophospholipase activity"/>
    <property type="evidence" value="ECO:0007669"/>
    <property type="project" value="TreeGrafter"/>
</dbReference>
<protein>
    <submittedName>
        <fullName evidence="3">Acyl-CoA thioesterase-1</fullName>
    </submittedName>
</protein>
<dbReference type="CDD" id="cd01822">
    <property type="entry name" value="Lysophospholipase_L1_like"/>
    <property type="match status" value="1"/>
</dbReference>
<evidence type="ECO:0000313" key="3">
    <source>
        <dbReference type="EMBL" id="SDG22826.1"/>
    </source>
</evidence>
<dbReference type="AlphaFoldDB" id="A0A8G2BKI0"/>
<dbReference type="EMBL" id="FNBW01000012">
    <property type="protein sequence ID" value="SDG22826.1"/>
    <property type="molecule type" value="Genomic_DNA"/>
</dbReference>
<dbReference type="Pfam" id="PF13472">
    <property type="entry name" value="Lipase_GDSL_2"/>
    <property type="match status" value="1"/>
</dbReference>
<dbReference type="InterPro" id="IPR051532">
    <property type="entry name" value="Ester_Hydrolysis_Enzymes"/>
</dbReference>
<dbReference type="InterPro" id="IPR013830">
    <property type="entry name" value="SGNH_hydro"/>
</dbReference>
<evidence type="ECO:0000313" key="4">
    <source>
        <dbReference type="Proteomes" id="UP000198615"/>
    </source>
</evidence>